<sequence>MNDVYELLPLDQGRKGGLARVAYLRELLLKENV</sequence>
<name>A0A815W6F0_9BILA</name>
<protein>
    <submittedName>
        <fullName evidence="1">Uncharacterized protein</fullName>
    </submittedName>
</protein>
<comment type="caution">
    <text evidence="1">The sequence shown here is derived from an EMBL/GenBank/DDBJ whole genome shotgun (WGS) entry which is preliminary data.</text>
</comment>
<dbReference type="EMBL" id="CAJNOG010004244">
    <property type="protein sequence ID" value="CAF1539565.1"/>
    <property type="molecule type" value="Genomic_DNA"/>
</dbReference>
<evidence type="ECO:0000313" key="1">
    <source>
        <dbReference type="EMBL" id="CAF1539565.1"/>
    </source>
</evidence>
<reference evidence="1" key="1">
    <citation type="submission" date="2021-02" db="EMBL/GenBank/DDBJ databases">
        <authorList>
            <person name="Nowell W R."/>
        </authorList>
    </citation>
    <scope>NUCLEOTIDE SEQUENCE</scope>
</reference>
<dbReference type="Proteomes" id="UP000663845">
    <property type="component" value="Unassembled WGS sequence"/>
</dbReference>
<organism evidence="1 2">
    <name type="scientific">Adineta steineri</name>
    <dbReference type="NCBI Taxonomy" id="433720"/>
    <lineage>
        <taxon>Eukaryota</taxon>
        <taxon>Metazoa</taxon>
        <taxon>Spiralia</taxon>
        <taxon>Gnathifera</taxon>
        <taxon>Rotifera</taxon>
        <taxon>Eurotatoria</taxon>
        <taxon>Bdelloidea</taxon>
        <taxon>Adinetida</taxon>
        <taxon>Adinetidae</taxon>
        <taxon>Adineta</taxon>
    </lineage>
</organism>
<accession>A0A815W6F0</accession>
<gene>
    <name evidence="1" type="ORF">JYZ213_LOCUS45620</name>
</gene>
<evidence type="ECO:0000313" key="2">
    <source>
        <dbReference type="Proteomes" id="UP000663845"/>
    </source>
</evidence>
<dbReference type="AlphaFoldDB" id="A0A815W6F0"/>
<proteinExistence type="predicted"/>
<feature type="non-terminal residue" evidence="1">
    <location>
        <position position="33"/>
    </location>
</feature>